<evidence type="ECO:0000313" key="2">
    <source>
        <dbReference type="Proteomes" id="UP000000238"/>
    </source>
</evidence>
<evidence type="ECO:0000313" key="1">
    <source>
        <dbReference type="EMBL" id="ABC30115.1"/>
    </source>
</evidence>
<protein>
    <submittedName>
        <fullName evidence="1">Uncharacterized protein</fullName>
    </submittedName>
</protein>
<organism evidence="1 2">
    <name type="scientific">Hahella chejuensis (strain KCTC 2396)</name>
    <dbReference type="NCBI Taxonomy" id="349521"/>
    <lineage>
        <taxon>Bacteria</taxon>
        <taxon>Pseudomonadati</taxon>
        <taxon>Pseudomonadota</taxon>
        <taxon>Gammaproteobacteria</taxon>
        <taxon>Oceanospirillales</taxon>
        <taxon>Hahellaceae</taxon>
        <taxon>Hahella</taxon>
    </lineage>
</organism>
<dbReference type="EMBL" id="CP000155">
    <property type="protein sequence ID" value="ABC30115.1"/>
    <property type="molecule type" value="Genomic_DNA"/>
</dbReference>
<gene>
    <name evidence="1" type="ordered locus">HCH_03361</name>
</gene>
<dbReference type="HOGENOM" id="CLU_3043994_0_0_6"/>
<sequence length="54" mass="5789">MASTDYLSGYYSTLPVRPPADATESISVIGFAAARGWDKAIRSIMAVRILTPSI</sequence>
<dbReference type="AlphaFoldDB" id="Q2SGV9"/>
<dbReference type="KEGG" id="hch:HCH_03361"/>
<name>Q2SGV9_HAHCH</name>
<proteinExistence type="predicted"/>
<accession>Q2SGV9</accession>
<reference evidence="1 2" key="1">
    <citation type="journal article" date="2005" name="Nucleic Acids Res.">
        <title>Genomic blueprint of Hahella chejuensis, a marine microbe producing an algicidal agent.</title>
        <authorList>
            <person name="Jeong H."/>
            <person name="Yim J.H."/>
            <person name="Lee C."/>
            <person name="Choi S.-H."/>
            <person name="Park Y.K."/>
            <person name="Yoon S.H."/>
            <person name="Hur C.-G."/>
            <person name="Kang H.-Y."/>
            <person name="Kim D."/>
            <person name="Lee H.H."/>
            <person name="Park K.H."/>
            <person name="Park S.-H."/>
            <person name="Park H.-S."/>
            <person name="Lee H.K."/>
            <person name="Oh T.K."/>
            <person name="Kim J.F."/>
        </authorList>
    </citation>
    <scope>NUCLEOTIDE SEQUENCE [LARGE SCALE GENOMIC DNA]</scope>
    <source>
        <strain evidence="1 2">KCTC 2396</strain>
    </source>
</reference>
<dbReference type="STRING" id="349521.HCH_03361"/>
<dbReference type="Proteomes" id="UP000000238">
    <property type="component" value="Chromosome"/>
</dbReference>
<keyword evidence="2" id="KW-1185">Reference proteome</keyword>